<evidence type="ECO:0000256" key="7">
    <source>
        <dbReference type="ARBA" id="ARBA00022927"/>
    </source>
</evidence>
<feature type="chain" id="PRO_5037961533" description="Scavenger receptor cysteine-rich domain-containing protein DMBT1" evidence="15">
    <location>
        <begin position="21"/>
        <end position="1329"/>
    </location>
</feature>
<dbReference type="PROSITE" id="PS01180">
    <property type="entry name" value="CUB"/>
    <property type="match status" value="2"/>
</dbReference>
<evidence type="ECO:0000259" key="18">
    <source>
        <dbReference type="PROSITE" id="PS51034"/>
    </source>
</evidence>
<dbReference type="Pfam" id="PF00530">
    <property type="entry name" value="SRCR"/>
    <property type="match status" value="4"/>
</dbReference>
<keyword evidence="8 14" id="KW-1015">Disulfide bond</keyword>
<dbReference type="GO" id="GO:0015031">
    <property type="term" value="P:protein transport"/>
    <property type="evidence" value="ECO:0007669"/>
    <property type="project" value="UniProtKB-KW"/>
</dbReference>
<dbReference type="Pfam" id="PF00431">
    <property type="entry name" value="CUB"/>
    <property type="match status" value="2"/>
</dbReference>
<comment type="caution">
    <text evidence="13">Lacks conserved residue(s) required for the propagation of feature annotation.</text>
</comment>
<dbReference type="Gene3D" id="2.60.40.3210">
    <property type="entry name" value="Zona pellucida, ZP-N domain"/>
    <property type="match status" value="1"/>
</dbReference>
<feature type="disulfide bond" evidence="14">
    <location>
        <begin position="72"/>
        <end position="136"/>
    </location>
</feature>
<feature type="disulfide bond" evidence="14">
    <location>
        <begin position="200"/>
        <end position="264"/>
    </location>
</feature>
<evidence type="ECO:0000313" key="20">
    <source>
        <dbReference type="Proteomes" id="UP000694892"/>
    </source>
</evidence>
<feature type="domain" description="SRCR" evidence="17">
    <location>
        <begin position="47"/>
        <end position="147"/>
    </location>
</feature>
<dbReference type="Proteomes" id="UP000694892">
    <property type="component" value="Chromosome 7L"/>
</dbReference>
<dbReference type="PANTHER" id="PTHR19331:SF22">
    <property type="entry name" value="DELETED IN MALIGNANT BRAIN TUMORS 1 PROTEIN"/>
    <property type="match status" value="1"/>
</dbReference>
<dbReference type="Gene3D" id="2.60.40.4100">
    <property type="entry name" value="Zona pellucida, ZP-C domain"/>
    <property type="match status" value="1"/>
</dbReference>
<dbReference type="InterPro" id="IPR055355">
    <property type="entry name" value="ZP-C"/>
</dbReference>
<keyword evidence="9" id="KW-0325">Glycoprotein</keyword>
<feature type="domain" description="SRCR" evidence="17">
    <location>
        <begin position="303"/>
        <end position="403"/>
    </location>
</feature>
<dbReference type="Gene3D" id="3.10.250.10">
    <property type="entry name" value="SRCR-like domain"/>
    <property type="match status" value="4"/>
</dbReference>
<dbReference type="InterPro" id="IPR042235">
    <property type="entry name" value="ZP-C_dom"/>
</dbReference>
<keyword evidence="5 15" id="KW-0732">Signal</keyword>
<reference evidence="20" key="1">
    <citation type="journal article" date="2016" name="Nature">
        <title>Genome evolution in the allotetraploid frog Xenopus laevis.</title>
        <authorList>
            <person name="Session A.M."/>
            <person name="Uno Y."/>
            <person name="Kwon T."/>
            <person name="Chapman J.A."/>
            <person name="Toyoda A."/>
            <person name="Takahashi S."/>
            <person name="Fukui A."/>
            <person name="Hikosaka A."/>
            <person name="Suzuki A."/>
            <person name="Kondo M."/>
            <person name="van Heeringen S.J."/>
            <person name="Quigley I."/>
            <person name="Heinz S."/>
            <person name="Ogino H."/>
            <person name="Ochi H."/>
            <person name="Hellsten U."/>
            <person name="Lyons J.B."/>
            <person name="Simakov O."/>
            <person name="Putnam N."/>
            <person name="Stites J."/>
            <person name="Kuroki Y."/>
            <person name="Tanaka T."/>
            <person name="Michiue T."/>
            <person name="Watanabe M."/>
            <person name="Bogdanovic O."/>
            <person name="Lister R."/>
            <person name="Georgiou G."/>
            <person name="Paranjpe S.S."/>
            <person name="van Kruijsbergen I."/>
            <person name="Shu S."/>
            <person name="Carlson J."/>
            <person name="Kinoshita T."/>
            <person name="Ohta Y."/>
            <person name="Mawaribuchi S."/>
            <person name="Jenkins J."/>
            <person name="Grimwood J."/>
            <person name="Schmutz J."/>
            <person name="Mitros T."/>
            <person name="Mozaffari S.V."/>
            <person name="Suzuki Y."/>
            <person name="Haramoto Y."/>
            <person name="Yamamoto T.S."/>
            <person name="Takagi C."/>
            <person name="Heald R."/>
            <person name="Miller K."/>
            <person name="Haudenschild C."/>
            <person name="Kitzman J."/>
            <person name="Nakayama T."/>
            <person name="Izutsu Y."/>
            <person name="Robert J."/>
            <person name="Fortriede J."/>
            <person name="Burns K."/>
            <person name="Lotay V."/>
            <person name="Karimi K."/>
            <person name="Yasuoka Y."/>
            <person name="Dichmann D.S."/>
            <person name="Flajnik M.F."/>
            <person name="Houston D.W."/>
            <person name="Shendure J."/>
            <person name="DuPasquier L."/>
            <person name="Vize P.D."/>
            <person name="Zorn A.M."/>
            <person name="Ito M."/>
            <person name="Marcotte E.M."/>
            <person name="Wallingford J.B."/>
            <person name="Ito Y."/>
            <person name="Asashima M."/>
            <person name="Ueno N."/>
            <person name="Matsuda Y."/>
            <person name="Veenstra G.J."/>
            <person name="Fujiyama A."/>
            <person name="Harland R.M."/>
            <person name="Taira M."/>
            <person name="Rokhsar D.S."/>
        </authorList>
    </citation>
    <scope>NUCLEOTIDE SEQUENCE [LARGE SCALE GENOMIC DNA]</scope>
    <source>
        <strain evidence="20">J</strain>
    </source>
</reference>
<dbReference type="SMART" id="SM00042">
    <property type="entry name" value="CUB"/>
    <property type="match status" value="2"/>
</dbReference>
<keyword evidence="6" id="KW-0677">Repeat</keyword>
<sequence length="1329" mass="145380">MMPTWIQTLCVLLLTYPLLSETDAYQRSTVSSGAYQRTTESSGPMSMRLANGKSRCEGRVEIFYNGTWGTVCDDAWDMRDAQVVCRQLGCGNASSALLNANFGQGSGAIMLDNVQCRGHESFLWQCSHRGLTQHNCGHHEDAGVICTDHSRLYTTGTTVQTPHFSTSFSNGPMSLRLANGKSRCEGRVEIFYNGTWGTVCDDAWDMSDAQVVCRQLGCGDASSALLNANFGQGSGAIMLDDVQCRGHESFLWQCSHRGLTRHNCGHSEDAGVICTDHSRLYTTGTTVQTPDSSASFSNGPMSMRLVNGKSRCEGRVEIFYNGAWGTVCDDLWDMSDAQVVCRQLGCGYASSALVGATFGQGSGAIMLDDVQCRGHESFLWQCSHKGLKRHNCGHSEDVAVICSAHYQLYTATGSTVQTPAFPTVHRNGYDQLTTQSVPGYMALRLVNGTNICEGRVEVLNNGTWGTVCDDSWDMTDAQVVCRQLGCGTAISAPGTASFGQGSGPINLDDVNCRGYEFSLWQCPHTGWKSHNCIHSEDAGVICSGYRPPTTSAGVSAHTFPRFPQFNGSAHPFPTFPGFSGSAHSFPRFPGFNGSAYPFPTFPGFNGSAHPFPRFPGFNGSAHTYPRFPGLNGSAHPFPRFPGFNESAHTYPRFPGLNGSTHPFPRFPGFNGSAHTFPRFPGFNGSAYPFPRFPGFNGSAHSFPRFPGFNGSAYPFPRFPGFNGSAHSFPTFPGFNGSAYPFPRFPGFNGSAHPFPRFPGFNGSAHPFPRFPGFNGSAHRFPSFPGFNRSAHPFPRFPGFNGSAPPFHLFPQFNGTSFQCGDILTLPAGMIASPFYPNYVPNAFCTWKIITAPNMQVKLQFLVQNLKYSSNCSSDSVTVYDGFPENSPVLGKMCGGNRSQVFYSSSNVMGVVFRSSNDTQQGGFIAHYTISPKSNNIAVDCGGIMTSNAGIIGYPLNRASNQSTYCVWYISVLNNHKINLFFREFRMSEPSLCNSSHVSVYDGTPHGSRLLGNLCETPGRNFVSSSNAMSIVYSGGGIGSGKEVAFSASYNTQYNPNQNVTLVCSSDHMVAQVSLSYLQTLGHSENDVFINDPMCRPRNLDDWLEFNIPYKGCQTVQQVERDTISYTNTLVAHPPEGAVITHSKKFKLSLKCQMYQNTIAKLVYQSNDTIGNTLTQYGFFHANLVFHQSPTFTDPVNHFPYNVKLDQDLFLQAKLETTDQTLVIFVESCVAATNPFDFTGTVYYIINNGCSRVSGYRTYPSPSTNIVRFGFKAFSFLDRYSTIFLKCKLVVCTPNVYPSRCSQGCITRNKRAANAAHKELHVVAGPLKLV</sequence>
<dbReference type="OMA" id="NGSAHPF"/>
<feature type="domain" description="SRCR" evidence="17">
    <location>
        <begin position="443"/>
        <end position="543"/>
    </location>
</feature>
<feature type="disulfide bond" evidence="14">
    <location>
        <begin position="512"/>
        <end position="522"/>
    </location>
</feature>
<evidence type="ECO:0000259" key="17">
    <source>
        <dbReference type="PROSITE" id="PS50287"/>
    </source>
</evidence>
<evidence type="ECO:0000256" key="4">
    <source>
        <dbReference type="ARBA" id="ARBA00022525"/>
    </source>
</evidence>
<dbReference type="PROSITE" id="PS51034">
    <property type="entry name" value="ZP_2"/>
    <property type="match status" value="1"/>
</dbReference>
<dbReference type="PROSITE" id="PS50287">
    <property type="entry name" value="SRCR_2"/>
    <property type="match status" value="4"/>
</dbReference>
<feature type="domain" description="CUB" evidence="16">
    <location>
        <begin position="819"/>
        <end position="930"/>
    </location>
</feature>
<organism evidence="19 20">
    <name type="scientific">Xenopus laevis</name>
    <name type="common">African clawed frog</name>
    <dbReference type="NCBI Taxonomy" id="8355"/>
    <lineage>
        <taxon>Eukaryota</taxon>
        <taxon>Metazoa</taxon>
        <taxon>Chordata</taxon>
        <taxon>Craniata</taxon>
        <taxon>Vertebrata</taxon>
        <taxon>Euteleostomi</taxon>
        <taxon>Amphibia</taxon>
        <taxon>Batrachia</taxon>
        <taxon>Anura</taxon>
        <taxon>Pipoidea</taxon>
        <taxon>Pipidae</taxon>
        <taxon>Xenopodinae</taxon>
        <taxon>Xenopus</taxon>
        <taxon>Xenopus</taxon>
    </lineage>
</organism>
<feature type="disulfide bond" evidence="14">
    <location>
        <begin position="244"/>
        <end position="254"/>
    </location>
</feature>
<dbReference type="InterPro" id="IPR055356">
    <property type="entry name" value="ZP-N"/>
</dbReference>
<accession>A0A974CE43</accession>
<evidence type="ECO:0000256" key="13">
    <source>
        <dbReference type="PROSITE-ProRule" id="PRU00059"/>
    </source>
</evidence>
<evidence type="ECO:0000256" key="15">
    <source>
        <dbReference type="SAM" id="SignalP"/>
    </source>
</evidence>
<evidence type="ECO:0000256" key="2">
    <source>
        <dbReference type="ARBA" id="ARBA00009931"/>
    </source>
</evidence>
<evidence type="ECO:0000256" key="8">
    <source>
        <dbReference type="ARBA" id="ARBA00023157"/>
    </source>
</evidence>
<feature type="disulfide bond" evidence="14">
    <location>
        <begin position="481"/>
        <end position="542"/>
    </location>
</feature>
<proteinExistence type="inferred from homology"/>
<dbReference type="SUPFAM" id="SSF56487">
    <property type="entry name" value="SRCR-like"/>
    <property type="match status" value="4"/>
</dbReference>
<dbReference type="GO" id="GO:0016020">
    <property type="term" value="C:membrane"/>
    <property type="evidence" value="ECO:0007669"/>
    <property type="project" value="InterPro"/>
</dbReference>
<feature type="disulfide bond" evidence="14">
    <location>
        <begin position="468"/>
        <end position="532"/>
    </location>
</feature>
<gene>
    <name evidence="19" type="ORF">XELAEV_18034520mg</name>
</gene>
<dbReference type="CDD" id="cd00041">
    <property type="entry name" value="CUB"/>
    <property type="match status" value="2"/>
</dbReference>
<evidence type="ECO:0000259" key="16">
    <source>
        <dbReference type="PROSITE" id="PS01180"/>
    </source>
</evidence>
<dbReference type="PRINTS" id="PR00258">
    <property type="entry name" value="SPERACTRCPTR"/>
</dbReference>
<name>A0A974CE43_XENLA</name>
<dbReference type="InterPro" id="IPR036772">
    <property type="entry name" value="SRCR-like_dom_sf"/>
</dbReference>
<dbReference type="Pfam" id="PF23344">
    <property type="entry name" value="ZP-N"/>
    <property type="match status" value="1"/>
</dbReference>
<keyword evidence="7" id="KW-0653">Protein transport</keyword>
<evidence type="ECO:0000256" key="9">
    <source>
        <dbReference type="ARBA" id="ARBA00023180"/>
    </source>
</evidence>
<dbReference type="InterPro" id="IPR035914">
    <property type="entry name" value="Sperma_CUB_dom_sf"/>
</dbReference>
<dbReference type="InterPro" id="IPR001507">
    <property type="entry name" value="ZP_dom"/>
</dbReference>
<dbReference type="PANTHER" id="PTHR19331">
    <property type="entry name" value="SCAVENGER RECEPTOR DOMAIN-CONTAINING"/>
    <property type="match status" value="1"/>
</dbReference>
<feature type="disulfide bond" evidence="14">
    <location>
        <begin position="213"/>
        <end position="274"/>
    </location>
</feature>
<protein>
    <recommendedName>
        <fullName evidence="11">Scavenger receptor cysteine-rich domain-containing protein DMBT1</fullName>
    </recommendedName>
    <alternativeName>
        <fullName evidence="12">Deleted in malignant brain tumors 1 protein</fullName>
    </alternativeName>
    <alternativeName>
        <fullName evidence="10">Hensin</fullName>
    </alternativeName>
</protein>
<evidence type="ECO:0000256" key="12">
    <source>
        <dbReference type="ARBA" id="ARBA00047200"/>
    </source>
</evidence>
<dbReference type="SMART" id="SM00202">
    <property type="entry name" value="SR"/>
    <property type="match status" value="4"/>
</dbReference>
<feature type="domain" description="ZP" evidence="18">
    <location>
        <begin position="1062"/>
        <end position="1307"/>
    </location>
</feature>
<feature type="disulfide bond" evidence="14">
    <location>
        <begin position="116"/>
        <end position="126"/>
    </location>
</feature>
<evidence type="ECO:0000256" key="11">
    <source>
        <dbReference type="ARBA" id="ARBA00047197"/>
    </source>
</evidence>
<keyword evidence="4" id="KW-0964">Secreted</keyword>
<evidence type="ECO:0000256" key="5">
    <source>
        <dbReference type="ARBA" id="ARBA00022729"/>
    </source>
</evidence>
<evidence type="ECO:0000256" key="6">
    <source>
        <dbReference type="ARBA" id="ARBA00022737"/>
    </source>
</evidence>
<feature type="disulfide bond" evidence="14">
    <location>
        <begin position="372"/>
        <end position="382"/>
    </location>
</feature>
<comment type="similarity">
    <text evidence="2">Belongs to the DMBT1 family.</text>
</comment>
<feature type="signal peptide" evidence="15">
    <location>
        <begin position="1"/>
        <end position="20"/>
    </location>
</feature>
<feature type="disulfide bond" evidence="14">
    <location>
        <begin position="328"/>
        <end position="392"/>
    </location>
</feature>
<feature type="domain" description="SRCR" evidence="17">
    <location>
        <begin position="175"/>
        <end position="275"/>
    </location>
</feature>
<dbReference type="Gene3D" id="2.60.120.290">
    <property type="entry name" value="Spermadhesin, CUB domain"/>
    <property type="match status" value="2"/>
</dbReference>
<keyword evidence="3" id="KW-0813">Transport</keyword>
<dbReference type="FunFam" id="2.60.120.290:FF:000005">
    <property type="entry name" value="Procollagen C-endopeptidase enhancer 1"/>
    <property type="match status" value="1"/>
</dbReference>
<dbReference type="SUPFAM" id="SSF49854">
    <property type="entry name" value="Spermadhesin, CUB domain"/>
    <property type="match status" value="2"/>
</dbReference>
<evidence type="ECO:0000313" key="19">
    <source>
        <dbReference type="EMBL" id="OCT71544.1"/>
    </source>
</evidence>
<comment type="subcellular location">
    <subcellularLocation>
        <location evidence="1">Secreted</location>
    </subcellularLocation>
</comment>
<evidence type="ECO:0000256" key="1">
    <source>
        <dbReference type="ARBA" id="ARBA00004613"/>
    </source>
</evidence>
<evidence type="ECO:0000256" key="10">
    <source>
        <dbReference type="ARBA" id="ARBA00030560"/>
    </source>
</evidence>
<dbReference type="InterPro" id="IPR001190">
    <property type="entry name" value="SRCR"/>
</dbReference>
<dbReference type="InterPro" id="IPR000859">
    <property type="entry name" value="CUB_dom"/>
</dbReference>
<feature type="disulfide bond" evidence="14">
    <location>
        <begin position="341"/>
        <end position="402"/>
    </location>
</feature>
<evidence type="ECO:0000256" key="14">
    <source>
        <dbReference type="PROSITE-ProRule" id="PRU00196"/>
    </source>
</evidence>
<feature type="domain" description="CUB" evidence="16">
    <location>
        <begin position="940"/>
        <end position="1052"/>
    </location>
</feature>
<dbReference type="SMART" id="SM00241">
    <property type="entry name" value="ZP"/>
    <property type="match status" value="1"/>
</dbReference>
<dbReference type="FunFam" id="3.10.250.10:FF:000003">
    <property type="entry name" value="Deleted in malignant brain tumors 1"/>
    <property type="match status" value="4"/>
</dbReference>
<dbReference type="Pfam" id="PF00100">
    <property type="entry name" value="Zona_pellucida"/>
    <property type="match status" value="1"/>
</dbReference>
<evidence type="ECO:0000256" key="3">
    <source>
        <dbReference type="ARBA" id="ARBA00022448"/>
    </source>
</evidence>
<feature type="disulfide bond" evidence="14">
    <location>
        <begin position="85"/>
        <end position="146"/>
    </location>
</feature>
<dbReference type="EMBL" id="CM004478">
    <property type="protein sequence ID" value="OCT71544.1"/>
    <property type="molecule type" value="Genomic_DNA"/>
</dbReference>
<dbReference type="PROSITE" id="PS00420">
    <property type="entry name" value="SRCR_1"/>
    <property type="match status" value="4"/>
</dbReference>